<dbReference type="Proteomes" id="UP000800200">
    <property type="component" value="Unassembled WGS sequence"/>
</dbReference>
<dbReference type="EMBL" id="ML994652">
    <property type="protein sequence ID" value="KAF2181475.1"/>
    <property type="molecule type" value="Genomic_DNA"/>
</dbReference>
<dbReference type="AlphaFoldDB" id="A0A6A6DRA0"/>
<keyword evidence="3" id="KW-1185">Reference proteome</keyword>
<evidence type="ECO:0000313" key="3">
    <source>
        <dbReference type="Proteomes" id="UP000800200"/>
    </source>
</evidence>
<sequence length="130" mass="14653">MTHWYCCLLGRWIYIQSLSPSEYLLANAIHHVTCPPTCLPTGYESCLVWIARLATRQPLCQFVSACLPTRLLACLSACLPVHQAHQTVKEWLEWEAPFKTLVPWTVSWRVAGSNSGVWLSSRGLAPTSLR</sequence>
<reference evidence="2" key="1">
    <citation type="journal article" date="2020" name="Stud. Mycol.">
        <title>101 Dothideomycetes genomes: a test case for predicting lifestyles and emergence of pathogens.</title>
        <authorList>
            <person name="Haridas S."/>
            <person name="Albert R."/>
            <person name="Binder M."/>
            <person name="Bloem J."/>
            <person name="Labutti K."/>
            <person name="Salamov A."/>
            <person name="Andreopoulos B."/>
            <person name="Baker S."/>
            <person name="Barry K."/>
            <person name="Bills G."/>
            <person name="Bluhm B."/>
            <person name="Cannon C."/>
            <person name="Castanera R."/>
            <person name="Culley D."/>
            <person name="Daum C."/>
            <person name="Ezra D."/>
            <person name="Gonzalez J."/>
            <person name="Henrissat B."/>
            <person name="Kuo A."/>
            <person name="Liang C."/>
            <person name="Lipzen A."/>
            <person name="Lutzoni F."/>
            <person name="Magnuson J."/>
            <person name="Mondo S."/>
            <person name="Nolan M."/>
            <person name="Ohm R."/>
            <person name="Pangilinan J."/>
            <person name="Park H.-J."/>
            <person name="Ramirez L."/>
            <person name="Alfaro M."/>
            <person name="Sun H."/>
            <person name="Tritt A."/>
            <person name="Yoshinaga Y."/>
            <person name="Zwiers L.-H."/>
            <person name="Turgeon B."/>
            <person name="Goodwin S."/>
            <person name="Spatafora J."/>
            <person name="Crous P."/>
            <person name="Grigoriev I."/>
        </authorList>
    </citation>
    <scope>NUCLEOTIDE SEQUENCE</scope>
    <source>
        <strain evidence="2">CBS 207.26</strain>
    </source>
</reference>
<evidence type="ECO:0000313" key="2">
    <source>
        <dbReference type="EMBL" id="KAF2181475.1"/>
    </source>
</evidence>
<evidence type="ECO:0000313" key="1">
    <source>
        <dbReference type="EMBL" id="KAF2181185.1"/>
    </source>
</evidence>
<organism evidence="2 3">
    <name type="scientific">Zopfia rhizophila CBS 207.26</name>
    <dbReference type="NCBI Taxonomy" id="1314779"/>
    <lineage>
        <taxon>Eukaryota</taxon>
        <taxon>Fungi</taxon>
        <taxon>Dikarya</taxon>
        <taxon>Ascomycota</taxon>
        <taxon>Pezizomycotina</taxon>
        <taxon>Dothideomycetes</taxon>
        <taxon>Dothideomycetes incertae sedis</taxon>
        <taxon>Zopfiaceae</taxon>
        <taxon>Zopfia</taxon>
    </lineage>
</organism>
<proteinExistence type="predicted"/>
<gene>
    <name evidence="2" type="ORF">K469DRAFT_259310</name>
    <name evidence="1" type="ORF">K469DRAFT_260965</name>
</gene>
<protein>
    <submittedName>
        <fullName evidence="2">Uncharacterized protein</fullName>
    </submittedName>
</protein>
<name>A0A6A6DRA0_9PEZI</name>
<dbReference type="EMBL" id="ML994653">
    <property type="protein sequence ID" value="KAF2181185.1"/>
    <property type="molecule type" value="Genomic_DNA"/>
</dbReference>
<accession>A0A6A6DRA0</accession>